<name>A0A1B8R3X3_RHILT</name>
<dbReference type="EMBL" id="KX491530">
    <property type="protein sequence ID" value="AOO93894.1"/>
    <property type="molecule type" value="Genomic_DNA"/>
</dbReference>
<dbReference type="InterPro" id="IPR000836">
    <property type="entry name" value="PRTase_dom"/>
</dbReference>
<dbReference type="RefSeq" id="WP_065277776.1">
    <property type="nucleotide sequence ID" value="NZ_MAMO01000168.1"/>
</dbReference>
<keyword evidence="2" id="KW-0328">Glycosyltransferase</keyword>
<dbReference type="Pfam" id="PF00156">
    <property type="entry name" value="Pribosyltran"/>
    <property type="match status" value="1"/>
</dbReference>
<dbReference type="CDD" id="cd06223">
    <property type="entry name" value="PRTases_typeI"/>
    <property type="match status" value="1"/>
</dbReference>
<keyword evidence="2" id="KW-0808">Transferase</keyword>
<organism evidence="2">
    <name type="scientific">Rhizobium leguminosarum bv. trifolii</name>
    <dbReference type="NCBI Taxonomy" id="386"/>
    <lineage>
        <taxon>Bacteria</taxon>
        <taxon>Pseudomonadati</taxon>
        <taxon>Pseudomonadota</taxon>
        <taxon>Alphaproteobacteria</taxon>
        <taxon>Hyphomicrobiales</taxon>
        <taxon>Rhizobiaceae</taxon>
        <taxon>Rhizobium/Agrobacterium group</taxon>
        <taxon>Rhizobium</taxon>
    </lineage>
</organism>
<accession>A0A1B8R3X3</accession>
<dbReference type="Gene3D" id="3.40.50.2020">
    <property type="match status" value="1"/>
</dbReference>
<dbReference type="InterPro" id="IPR029057">
    <property type="entry name" value="PRTase-like"/>
</dbReference>
<dbReference type="AlphaFoldDB" id="A0A1B8R3X3"/>
<dbReference type="SUPFAM" id="SSF53271">
    <property type="entry name" value="PRTase-like"/>
    <property type="match status" value="1"/>
</dbReference>
<protein>
    <submittedName>
        <fullName evidence="2">Phosphoribosyltransferase protein</fullName>
    </submittedName>
</protein>
<evidence type="ECO:0000259" key="1">
    <source>
        <dbReference type="Pfam" id="PF00156"/>
    </source>
</evidence>
<proteinExistence type="predicted"/>
<dbReference type="GO" id="GO:0016757">
    <property type="term" value="F:glycosyltransferase activity"/>
    <property type="evidence" value="ECO:0007669"/>
    <property type="project" value="UniProtKB-KW"/>
</dbReference>
<evidence type="ECO:0000313" key="2">
    <source>
        <dbReference type="EMBL" id="AOO93894.1"/>
    </source>
</evidence>
<reference evidence="2" key="2">
    <citation type="journal article" date="2016" name="Front. Microbiol.">
        <title>The Regulatory Protein RosR Affects Rhizobium leguminosarum bv. trifolii Protein Profiles, Cell Surface Properties, and Symbiosis with Clover.</title>
        <authorList>
            <person name="Rachwal K."/>
            <person name="Boguszewska A."/>
            <person name="Kopcinska J."/>
            <person name="Karas M."/>
            <person name="Tchorzewski M."/>
            <person name="Janczarek M."/>
        </authorList>
    </citation>
    <scope>NUCLEOTIDE SEQUENCE</scope>
    <source>
        <strain evidence="2">Rt24.2</strain>
    </source>
</reference>
<sequence>MQYRSISDLHRAIVNGLHMLPRDIDLVVGIPRSGLLAANMLGLVANLPMTDLDSFVEGRVYSFGATKNTATFRGASDVRKVLVLDDSINTGGAMRQAKAKLLACESPAQFVFAAVYGLGDRVEGVDFIFEVVEQPRLFQWNFMHHGLLSKACVDIDGVLCLDPTEAENDDGPTYDSFLRNARALHKPTRFIAYLVTSRLEKYRSLTETWLRTNAIDYGKLVMLDLPTATERRRRGIHAGFKAAFYRQSDAEIFIESSLRQATEIASISNKPVLCTETHQMVLPTPLRSLFRMRIPFDAFAFLKRAQAMPEELRYTIADAQNRAKSRTLVTWLGPRPDGFVDAIESVRRICVAKNEYPIIVLSEFHQELMSQADTPVEFIPQVRHLPSLSAGQYQDYARRRHDLMLRKWAISREITLGLGFEEFLAEQLS</sequence>
<reference evidence="2" key="1">
    <citation type="journal article" date="2015" name="BMC Genomics">
        <title>Transcriptome profiling of a Rhizobium leguminosarum bv. trifolii rosR mutant reveals the role of the transcriptional regulator RosR in motility, synthesis of cell-surface components, and other cellular processes.</title>
        <authorList>
            <person name="Rachwal K."/>
            <person name="Matczynska E."/>
            <person name="Janczarek M."/>
        </authorList>
    </citation>
    <scope>NUCLEOTIDE SEQUENCE</scope>
    <source>
        <strain evidence="2">Rt24.2</strain>
    </source>
</reference>
<feature type="domain" description="Phosphoribosyltransferase" evidence="1">
    <location>
        <begin position="18"/>
        <end position="132"/>
    </location>
</feature>